<protein>
    <recommendedName>
        <fullName evidence="3">Dipeptidylpeptidase IV N-terminal domain-containing protein</fullName>
    </recommendedName>
</protein>
<dbReference type="EMBL" id="BARW01033336">
    <property type="protein sequence ID" value="GAJ08647.1"/>
    <property type="molecule type" value="Genomic_DNA"/>
</dbReference>
<feature type="non-terminal residue" evidence="2">
    <location>
        <position position="113"/>
    </location>
</feature>
<dbReference type="InterPro" id="IPR011659">
    <property type="entry name" value="WD40"/>
</dbReference>
<dbReference type="PANTHER" id="PTHR36842:SF1">
    <property type="entry name" value="PROTEIN TOLB"/>
    <property type="match status" value="1"/>
</dbReference>
<dbReference type="SUPFAM" id="SSF82171">
    <property type="entry name" value="DPP6 N-terminal domain-like"/>
    <property type="match status" value="1"/>
</dbReference>
<organism evidence="2">
    <name type="scientific">marine sediment metagenome</name>
    <dbReference type="NCBI Taxonomy" id="412755"/>
    <lineage>
        <taxon>unclassified sequences</taxon>
        <taxon>metagenomes</taxon>
        <taxon>ecological metagenomes</taxon>
    </lineage>
</organism>
<proteinExistence type="inferred from homology"/>
<sequence length="113" mass="13314">MPTRKKQYISADDLYRFKLITDCQISPSGKHVVFCIQRVDRKTKKKYSNLWIVPTERGRAWQFTYGNQVDSQPKWSPDGKYIAFISNRDDEKQSQIYIIPFHGGEARKLTNLK</sequence>
<dbReference type="InterPro" id="IPR011042">
    <property type="entry name" value="6-blade_b-propeller_TolB-like"/>
</dbReference>
<accession>X1UYI2</accession>
<evidence type="ECO:0000256" key="1">
    <source>
        <dbReference type="ARBA" id="ARBA00009820"/>
    </source>
</evidence>
<evidence type="ECO:0008006" key="3">
    <source>
        <dbReference type="Google" id="ProtNLM"/>
    </source>
</evidence>
<name>X1UYI2_9ZZZZ</name>
<gene>
    <name evidence="2" type="ORF">S12H4_52521</name>
</gene>
<dbReference type="PANTHER" id="PTHR36842">
    <property type="entry name" value="PROTEIN TOLB HOMOLOG"/>
    <property type="match status" value="1"/>
</dbReference>
<comment type="caution">
    <text evidence="2">The sequence shown here is derived from an EMBL/GenBank/DDBJ whole genome shotgun (WGS) entry which is preliminary data.</text>
</comment>
<evidence type="ECO:0000313" key="2">
    <source>
        <dbReference type="EMBL" id="GAJ08647.1"/>
    </source>
</evidence>
<comment type="similarity">
    <text evidence="1">Belongs to the TolB family.</text>
</comment>
<dbReference type="AlphaFoldDB" id="X1UYI2"/>
<reference evidence="2" key="1">
    <citation type="journal article" date="2014" name="Front. Microbiol.">
        <title>High frequency of phylogenetically diverse reductive dehalogenase-homologous genes in deep subseafloor sedimentary metagenomes.</title>
        <authorList>
            <person name="Kawai M."/>
            <person name="Futagami T."/>
            <person name="Toyoda A."/>
            <person name="Takaki Y."/>
            <person name="Nishi S."/>
            <person name="Hori S."/>
            <person name="Arai W."/>
            <person name="Tsubouchi T."/>
            <person name="Morono Y."/>
            <person name="Uchiyama I."/>
            <person name="Ito T."/>
            <person name="Fujiyama A."/>
            <person name="Inagaki F."/>
            <person name="Takami H."/>
        </authorList>
    </citation>
    <scope>NUCLEOTIDE SEQUENCE</scope>
    <source>
        <strain evidence="2">Expedition CK06-06</strain>
    </source>
</reference>
<dbReference type="Gene3D" id="2.120.10.30">
    <property type="entry name" value="TolB, C-terminal domain"/>
    <property type="match status" value="1"/>
</dbReference>
<dbReference type="Pfam" id="PF07676">
    <property type="entry name" value="PD40"/>
    <property type="match status" value="1"/>
</dbReference>